<accession>A0A4U1JDF3</accession>
<comment type="caution">
    <text evidence="2">The sequence shown here is derived from an EMBL/GenBank/DDBJ whole genome shotgun (WGS) entry which is preliminary data.</text>
</comment>
<organism evidence="2 3">
    <name type="scientific">Polyangium fumosum</name>
    <dbReference type="NCBI Taxonomy" id="889272"/>
    <lineage>
        <taxon>Bacteria</taxon>
        <taxon>Pseudomonadati</taxon>
        <taxon>Myxococcota</taxon>
        <taxon>Polyangia</taxon>
        <taxon>Polyangiales</taxon>
        <taxon>Polyangiaceae</taxon>
        <taxon>Polyangium</taxon>
    </lineage>
</organism>
<protein>
    <submittedName>
        <fullName evidence="2">Type II toxin-antitoxin system RelE/ParE family toxin</fullName>
    </submittedName>
</protein>
<gene>
    <name evidence="2" type="ORF">E8A74_13745</name>
</gene>
<keyword evidence="1" id="KW-1277">Toxin-antitoxin system</keyword>
<sequence length="100" mass="11537">MTDVRFARRALGELERIEAWCQANATGLWSTFVAELAQAVRLLRAVPELGAEYQAGPAGVRRLLLEKTQFYVYYRYHPTKALVVILSIWSTRRRRSPSLR</sequence>
<dbReference type="InterPro" id="IPR007712">
    <property type="entry name" value="RelE/ParE_toxin"/>
</dbReference>
<evidence type="ECO:0000313" key="2">
    <source>
        <dbReference type="EMBL" id="TKD08850.1"/>
    </source>
</evidence>
<evidence type="ECO:0000313" key="3">
    <source>
        <dbReference type="Proteomes" id="UP000309215"/>
    </source>
</evidence>
<name>A0A4U1JDF3_9BACT</name>
<evidence type="ECO:0000256" key="1">
    <source>
        <dbReference type="ARBA" id="ARBA00022649"/>
    </source>
</evidence>
<dbReference type="Proteomes" id="UP000309215">
    <property type="component" value="Unassembled WGS sequence"/>
</dbReference>
<dbReference type="OrthoDB" id="8910101at2"/>
<dbReference type="InterPro" id="IPR035093">
    <property type="entry name" value="RelE/ParE_toxin_dom_sf"/>
</dbReference>
<proteinExistence type="predicted"/>
<dbReference type="EMBL" id="SSMQ01000012">
    <property type="protein sequence ID" value="TKD08850.1"/>
    <property type="molecule type" value="Genomic_DNA"/>
</dbReference>
<dbReference type="Gene3D" id="3.30.2310.20">
    <property type="entry name" value="RelE-like"/>
    <property type="match status" value="1"/>
</dbReference>
<keyword evidence="3" id="KW-1185">Reference proteome</keyword>
<dbReference type="RefSeq" id="WP_136929449.1">
    <property type="nucleotide sequence ID" value="NZ_SSMQ01000012.1"/>
</dbReference>
<dbReference type="AlphaFoldDB" id="A0A4U1JDF3"/>
<dbReference type="Pfam" id="PF05016">
    <property type="entry name" value="ParE_toxin"/>
    <property type="match status" value="1"/>
</dbReference>
<reference evidence="2 3" key="1">
    <citation type="submission" date="2019-04" db="EMBL/GenBank/DDBJ databases">
        <authorList>
            <person name="Li Y."/>
            <person name="Wang J."/>
        </authorList>
    </citation>
    <scope>NUCLEOTIDE SEQUENCE [LARGE SCALE GENOMIC DNA]</scope>
    <source>
        <strain evidence="2 3">DSM 14668</strain>
    </source>
</reference>